<dbReference type="InterPro" id="IPR052954">
    <property type="entry name" value="GPCR-Ligand_Int"/>
</dbReference>
<dbReference type="PROSITE" id="PS00237">
    <property type="entry name" value="G_PROTEIN_RECEP_F1_1"/>
    <property type="match status" value="1"/>
</dbReference>
<evidence type="ECO:0000259" key="8">
    <source>
        <dbReference type="PROSITE" id="PS50262"/>
    </source>
</evidence>
<feature type="domain" description="G-protein coupled receptors family 1 profile" evidence="8">
    <location>
        <begin position="74"/>
        <end position="368"/>
    </location>
</feature>
<feature type="compositionally biased region" description="Polar residues" evidence="6">
    <location>
        <begin position="455"/>
        <end position="490"/>
    </location>
</feature>
<keyword evidence="3 7" id="KW-1133">Transmembrane helix</keyword>
<feature type="transmembrane region" description="Helical" evidence="7">
    <location>
        <begin position="145"/>
        <end position="167"/>
    </location>
</feature>
<evidence type="ECO:0000313" key="9">
    <source>
        <dbReference type="Proteomes" id="UP000694888"/>
    </source>
</evidence>
<evidence type="ECO:0000256" key="2">
    <source>
        <dbReference type="ARBA" id="ARBA00022692"/>
    </source>
</evidence>
<evidence type="ECO:0000256" key="5">
    <source>
        <dbReference type="RuleBase" id="RU000688"/>
    </source>
</evidence>
<comment type="subcellular location">
    <subcellularLocation>
        <location evidence="1">Membrane</location>
    </subcellularLocation>
</comment>
<evidence type="ECO:0000256" key="6">
    <source>
        <dbReference type="SAM" id="MobiDB-lite"/>
    </source>
</evidence>
<name>A0ABM0K640_APLCA</name>
<sequence>MHLSLIFFFMLHTHWHNLNLFSLKHLDLSGVKLILFHHFHLMSFSLIFQFPEFRIKKQLILFVSPILILLGTLGNMFSFIVLRRKPMKKVSSYVYLASLAITDTLVLYIGLLKLWIGELTGYEIQQSANWICKLTALFGYVTSDLSVWLIIAVTVERYIVVCFPFRANSMCNVSRAKKVILFLLFLMLSLNFHFLWTVEVVQHGPHYMCEGVPPFESLVAEFWPWVDAFVYSFFPFVTITALNFLIIREVMGARSNRMLMSGADDNCSSVTNVNATSTSGSENRRHNASEGPRLTVMLVTVSFTFLVLTLPNNISLIVTYFWNSKHEAEKEEGSDNINAYRRMAQFTLVKTITELLMYTNHSINFFLYCATGNKFRQQVLQLFHCLHRRTGRDQTILSGLHSLRRTSHSMLGGPNELMLSKRCARRKSSCVSSELNVEQGIEGYEDSGFGADGTKSASRSNSNRSVTGCDVSGSTSVSISNGGYRQDNSNNKRYTIKAFSKSPSSAHEQILCGCSRGSKRSSPRACEDGMNCGSSHELQVFSDSNRNKRFYRRQNSVISNGGGCRVHFSSRKYMFRSSPSAGKCLELASEECKDNEYVLLEPTIRWCGVTSKK</sequence>
<feature type="transmembrane region" description="Helical" evidence="7">
    <location>
        <begin position="179"/>
        <end position="198"/>
    </location>
</feature>
<evidence type="ECO:0000313" key="10">
    <source>
        <dbReference type="RefSeq" id="XP_005109614.3"/>
    </source>
</evidence>
<evidence type="ECO:0000256" key="4">
    <source>
        <dbReference type="ARBA" id="ARBA00023136"/>
    </source>
</evidence>
<dbReference type="SUPFAM" id="SSF81321">
    <property type="entry name" value="Family A G protein-coupled receptor-like"/>
    <property type="match status" value="1"/>
</dbReference>
<dbReference type="PANTHER" id="PTHR46641:SF25">
    <property type="entry name" value="CNMAMIDE RECEPTOR-RELATED"/>
    <property type="match status" value="1"/>
</dbReference>
<gene>
    <name evidence="10" type="primary">LOC101859894</name>
</gene>
<comment type="similarity">
    <text evidence="5">Belongs to the G-protein coupled receptor 1 family.</text>
</comment>
<proteinExistence type="inferred from homology"/>
<feature type="transmembrane region" description="Helical" evidence="7">
    <location>
        <begin position="60"/>
        <end position="82"/>
    </location>
</feature>
<evidence type="ECO:0000256" key="7">
    <source>
        <dbReference type="SAM" id="Phobius"/>
    </source>
</evidence>
<feature type="transmembrane region" description="Helical" evidence="7">
    <location>
        <begin position="94"/>
        <end position="116"/>
    </location>
</feature>
<protein>
    <submittedName>
        <fullName evidence="10">FMRFamide receptor</fullName>
    </submittedName>
</protein>
<accession>A0ABM0K640</accession>
<evidence type="ECO:0000256" key="3">
    <source>
        <dbReference type="ARBA" id="ARBA00022989"/>
    </source>
</evidence>
<reference evidence="10" key="1">
    <citation type="submission" date="2025-08" db="UniProtKB">
        <authorList>
            <consortium name="RefSeq"/>
        </authorList>
    </citation>
    <scope>IDENTIFICATION</scope>
</reference>
<dbReference type="CDD" id="cd14978">
    <property type="entry name" value="7tmA_FMRFamide_R-like"/>
    <property type="match status" value="1"/>
</dbReference>
<dbReference type="PRINTS" id="PR00237">
    <property type="entry name" value="GPCRRHODOPSN"/>
</dbReference>
<keyword evidence="5" id="KW-0807">Transducer</keyword>
<dbReference type="PROSITE" id="PS50262">
    <property type="entry name" value="G_PROTEIN_RECEP_F1_2"/>
    <property type="match status" value="1"/>
</dbReference>
<evidence type="ECO:0000256" key="1">
    <source>
        <dbReference type="ARBA" id="ARBA00004370"/>
    </source>
</evidence>
<organism evidence="9 10">
    <name type="scientific">Aplysia californica</name>
    <name type="common">California sea hare</name>
    <dbReference type="NCBI Taxonomy" id="6500"/>
    <lineage>
        <taxon>Eukaryota</taxon>
        <taxon>Metazoa</taxon>
        <taxon>Spiralia</taxon>
        <taxon>Lophotrochozoa</taxon>
        <taxon>Mollusca</taxon>
        <taxon>Gastropoda</taxon>
        <taxon>Heterobranchia</taxon>
        <taxon>Euthyneura</taxon>
        <taxon>Tectipleura</taxon>
        <taxon>Aplysiida</taxon>
        <taxon>Aplysioidea</taxon>
        <taxon>Aplysiidae</taxon>
        <taxon>Aplysia</taxon>
    </lineage>
</organism>
<keyword evidence="4 7" id="KW-0472">Membrane</keyword>
<dbReference type="GeneID" id="101859894"/>
<keyword evidence="9" id="KW-1185">Reference proteome</keyword>
<feature type="transmembrane region" description="Helical" evidence="7">
    <location>
        <begin position="294"/>
        <end position="322"/>
    </location>
</feature>
<feature type="region of interest" description="Disordered" evidence="6">
    <location>
        <begin position="448"/>
        <end position="490"/>
    </location>
</feature>
<keyword evidence="5" id="KW-0297">G-protein coupled receptor</keyword>
<keyword evidence="2 5" id="KW-0812">Transmembrane</keyword>
<dbReference type="Proteomes" id="UP000694888">
    <property type="component" value="Unplaced"/>
</dbReference>
<dbReference type="InterPro" id="IPR017452">
    <property type="entry name" value="GPCR_Rhodpsn_7TM"/>
</dbReference>
<dbReference type="RefSeq" id="XP_005109614.3">
    <property type="nucleotide sequence ID" value="XM_005109557.3"/>
</dbReference>
<dbReference type="Gene3D" id="1.20.1070.10">
    <property type="entry name" value="Rhodopsin 7-helix transmembrane proteins"/>
    <property type="match status" value="1"/>
</dbReference>
<dbReference type="InterPro" id="IPR000276">
    <property type="entry name" value="GPCR_Rhodpsn"/>
</dbReference>
<dbReference type="PANTHER" id="PTHR46641">
    <property type="entry name" value="FMRFAMIDE RECEPTOR-RELATED"/>
    <property type="match status" value="1"/>
</dbReference>
<feature type="transmembrane region" description="Helical" evidence="7">
    <location>
        <begin position="228"/>
        <end position="247"/>
    </location>
</feature>
<dbReference type="Pfam" id="PF00001">
    <property type="entry name" value="7tm_1"/>
    <property type="match status" value="1"/>
</dbReference>
<keyword evidence="5 10" id="KW-0675">Receptor</keyword>